<reference evidence="3" key="1">
    <citation type="submission" date="2022-05" db="EMBL/GenBank/DDBJ databases">
        <title>The Musa troglodytarum L. genome provides insights into the mechanism of non-climacteric behaviour and enrichment of carotenoids.</title>
        <authorList>
            <person name="Wang J."/>
        </authorList>
    </citation>
    <scope>NUCLEOTIDE SEQUENCE</scope>
    <source>
        <tissue evidence="3">Leaf</tissue>
    </source>
</reference>
<dbReference type="OrthoDB" id="1897736at2759"/>
<organism evidence="3 4">
    <name type="scientific">Musa troglodytarum</name>
    <name type="common">fe'i banana</name>
    <dbReference type="NCBI Taxonomy" id="320322"/>
    <lineage>
        <taxon>Eukaryota</taxon>
        <taxon>Viridiplantae</taxon>
        <taxon>Streptophyta</taxon>
        <taxon>Embryophyta</taxon>
        <taxon>Tracheophyta</taxon>
        <taxon>Spermatophyta</taxon>
        <taxon>Magnoliopsida</taxon>
        <taxon>Liliopsida</taxon>
        <taxon>Zingiberales</taxon>
        <taxon>Musaceae</taxon>
        <taxon>Musa</taxon>
    </lineage>
</organism>
<dbReference type="EMBL" id="CP097503">
    <property type="protein sequence ID" value="URD81331.1"/>
    <property type="molecule type" value="Genomic_DNA"/>
</dbReference>
<dbReference type="Proteomes" id="UP001055439">
    <property type="component" value="Chromosome 10"/>
</dbReference>
<feature type="signal peptide" evidence="2">
    <location>
        <begin position="1"/>
        <end position="18"/>
    </location>
</feature>
<name>A0A9E7JHS3_9LILI</name>
<proteinExistence type="predicted"/>
<feature type="region of interest" description="Disordered" evidence="1">
    <location>
        <begin position="227"/>
        <end position="252"/>
    </location>
</feature>
<accession>A0A9E7JHS3</accession>
<evidence type="ECO:0000313" key="3">
    <source>
        <dbReference type="EMBL" id="URD81331.1"/>
    </source>
</evidence>
<evidence type="ECO:0000256" key="2">
    <source>
        <dbReference type="SAM" id="SignalP"/>
    </source>
</evidence>
<keyword evidence="4" id="KW-1185">Reference proteome</keyword>
<dbReference type="AlphaFoldDB" id="A0A9E7JHS3"/>
<evidence type="ECO:0000256" key="1">
    <source>
        <dbReference type="SAM" id="MobiDB-lite"/>
    </source>
</evidence>
<gene>
    <name evidence="3" type="ORF">MUK42_05200</name>
</gene>
<keyword evidence="2" id="KW-0732">Signal</keyword>
<protein>
    <submittedName>
        <fullName evidence="3">Uncharacterized protein</fullName>
    </submittedName>
</protein>
<evidence type="ECO:0000313" key="4">
    <source>
        <dbReference type="Proteomes" id="UP001055439"/>
    </source>
</evidence>
<feature type="chain" id="PRO_5038921957" evidence="2">
    <location>
        <begin position="19"/>
        <end position="276"/>
    </location>
</feature>
<sequence length="276" mass="31015">MPLLPLLPLSRLLVCASCDLDGWMQTFDSISQRAEGFRGADHRGRYHVGLRSWSRLIPGNMDPNEMRCGMRYRDSARLNNRDIRHDETMISLSPVAYVAVFAYLWMTYTRSITKAISVLLRLLWQLKPQRTLLMFETQYLTQGNFSSFTAPVIAAQRGDVKAEPDTVTCDKRMLSSAVSPPRQLLSVPVEAVAGEDDCTSFLFIPFSVTRKLMSVMRELLLRNVHGRSEEREHRGPYASQRPNSSGEVIADGGGVAVEELLSSSEMESVSGRELQP</sequence>